<dbReference type="Proteomes" id="UP000215914">
    <property type="component" value="Chromosome 4"/>
</dbReference>
<sequence length="71" mass="7630">MARGPLLKKINGVTASPSGSKVVRTSSSSSVADPGFYFNGVHFRVGPPSGRVKVRFELDLKKNKKNGLIKD</sequence>
<evidence type="ECO:0000313" key="2">
    <source>
        <dbReference type="Proteomes" id="UP000215914"/>
    </source>
</evidence>
<evidence type="ECO:0000313" key="1">
    <source>
        <dbReference type="EMBL" id="OTG29376.1"/>
    </source>
</evidence>
<name>A0A251V2N7_HELAN</name>
<dbReference type="EMBL" id="CM007893">
    <property type="protein sequence ID" value="OTG29376.1"/>
    <property type="molecule type" value="Genomic_DNA"/>
</dbReference>
<accession>A0A251V2N7</accession>
<protein>
    <submittedName>
        <fullName evidence="1">Uncharacterized protein</fullName>
    </submittedName>
</protein>
<reference evidence="2" key="1">
    <citation type="journal article" date="2017" name="Nature">
        <title>The sunflower genome provides insights into oil metabolism, flowering and Asterid evolution.</title>
        <authorList>
            <person name="Badouin H."/>
            <person name="Gouzy J."/>
            <person name="Grassa C.J."/>
            <person name="Murat F."/>
            <person name="Staton S.E."/>
            <person name="Cottret L."/>
            <person name="Lelandais-Briere C."/>
            <person name="Owens G.L."/>
            <person name="Carrere S."/>
            <person name="Mayjonade B."/>
            <person name="Legrand L."/>
            <person name="Gill N."/>
            <person name="Kane N.C."/>
            <person name="Bowers J.E."/>
            <person name="Hubner S."/>
            <person name="Bellec A."/>
            <person name="Berard A."/>
            <person name="Berges H."/>
            <person name="Blanchet N."/>
            <person name="Boniface M.C."/>
            <person name="Brunel D."/>
            <person name="Catrice O."/>
            <person name="Chaidir N."/>
            <person name="Claudel C."/>
            <person name="Donnadieu C."/>
            <person name="Faraut T."/>
            <person name="Fievet G."/>
            <person name="Helmstetter N."/>
            <person name="King M."/>
            <person name="Knapp S.J."/>
            <person name="Lai Z."/>
            <person name="Le Paslier M.C."/>
            <person name="Lippi Y."/>
            <person name="Lorenzon L."/>
            <person name="Mandel J.R."/>
            <person name="Marage G."/>
            <person name="Marchand G."/>
            <person name="Marquand E."/>
            <person name="Bret-Mestries E."/>
            <person name="Morien E."/>
            <person name="Nambeesan S."/>
            <person name="Nguyen T."/>
            <person name="Pegot-Espagnet P."/>
            <person name="Pouilly N."/>
            <person name="Raftis F."/>
            <person name="Sallet E."/>
            <person name="Schiex T."/>
            <person name="Thomas J."/>
            <person name="Vandecasteele C."/>
            <person name="Vares D."/>
            <person name="Vear F."/>
            <person name="Vautrin S."/>
            <person name="Crespi M."/>
            <person name="Mangin B."/>
            <person name="Burke J.M."/>
            <person name="Salse J."/>
            <person name="Munos S."/>
            <person name="Vincourt P."/>
            <person name="Rieseberg L.H."/>
            <person name="Langlade N.B."/>
        </authorList>
    </citation>
    <scope>NUCLEOTIDE SEQUENCE [LARGE SCALE GENOMIC DNA]</scope>
    <source>
        <strain evidence="2">cv. SF193</strain>
    </source>
</reference>
<gene>
    <name evidence="1" type="ORF">HannXRQ_Chr04g0121521</name>
</gene>
<proteinExistence type="predicted"/>
<organism evidence="1 2">
    <name type="scientific">Helianthus annuus</name>
    <name type="common">Common sunflower</name>
    <dbReference type="NCBI Taxonomy" id="4232"/>
    <lineage>
        <taxon>Eukaryota</taxon>
        <taxon>Viridiplantae</taxon>
        <taxon>Streptophyta</taxon>
        <taxon>Embryophyta</taxon>
        <taxon>Tracheophyta</taxon>
        <taxon>Spermatophyta</taxon>
        <taxon>Magnoliopsida</taxon>
        <taxon>eudicotyledons</taxon>
        <taxon>Gunneridae</taxon>
        <taxon>Pentapetalae</taxon>
        <taxon>asterids</taxon>
        <taxon>campanulids</taxon>
        <taxon>Asterales</taxon>
        <taxon>Asteraceae</taxon>
        <taxon>Asteroideae</taxon>
        <taxon>Heliantheae alliance</taxon>
        <taxon>Heliantheae</taxon>
        <taxon>Helianthus</taxon>
    </lineage>
</organism>
<dbReference type="InParanoid" id="A0A251V2N7"/>
<dbReference type="AlphaFoldDB" id="A0A251V2N7"/>
<keyword evidence="2" id="KW-1185">Reference proteome</keyword>